<reference evidence="2 3" key="2">
    <citation type="journal article" date="2022" name="Mol. Biol. Evol.">
        <title>Comparative Genomics Reveals Insights into the Divergent Evolution of Astigmatic Mites and Household Pest Adaptations.</title>
        <authorList>
            <person name="Xiong Q."/>
            <person name="Wan A.T."/>
            <person name="Liu X."/>
            <person name="Fung C.S."/>
            <person name="Xiao X."/>
            <person name="Malainual N."/>
            <person name="Hou J."/>
            <person name="Wang L."/>
            <person name="Wang M."/>
            <person name="Yang K.Y."/>
            <person name="Cui Y."/>
            <person name="Leung E.L."/>
            <person name="Nong W."/>
            <person name="Shin S.K."/>
            <person name="Au S.W."/>
            <person name="Jeong K.Y."/>
            <person name="Chew F.T."/>
            <person name="Hui J.H."/>
            <person name="Leung T.F."/>
            <person name="Tungtrongchitr A."/>
            <person name="Zhong N."/>
            <person name="Liu Z."/>
            <person name="Tsui S.K."/>
        </authorList>
    </citation>
    <scope>NUCLEOTIDE SEQUENCE [LARGE SCALE GENOMIC DNA]</scope>
    <source>
        <strain evidence="2">Derp</strain>
    </source>
</reference>
<accession>A0ABQ8IZT3</accession>
<evidence type="ECO:0000313" key="3">
    <source>
        <dbReference type="Proteomes" id="UP000887458"/>
    </source>
</evidence>
<keyword evidence="1" id="KW-0812">Transmembrane</keyword>
<gene>
    <name evidence="2" type="ORF">DERP_000196</name>
</gene>
<comment type="caution">
    <text evidence="2">The sequence shown here is derived from an EMBL/GenBank/DDBJ whole genome shotgun (WGS) entry which is preliminary data.</text>
</comment>
<keyword evidence="1" id="KW-0472">Membrane</keyword>
<protein>
    <submittedName>
        <fullName evidence="2">Uncharacterized protein</fullName>
    </submittedName>
</protein>
<organism evidence="2 3">
    <name type="scientific">Dermatophagoides pteronyssinus</name>
    <name type="common">European house dust mite</name>
    <dbReference type="NCBI Taxonomy" id="6956"/>
    <lineage>
        <taxon>Eukaryota</taxon>
        <taxon>Metazoa</taxon>
        <taxon>Ecdysozoa</taxon>
        <taxon>Arthropoda</taxon>
        <taxon>Chelicerata</taxon>
        <taxon>Arachnida</taxon>
        <taxon>Acari</taxon>
        <taxon>Acariformes</taxon>
        <taxon>Sarcoptiformes</taxon>
        <taxon>Astigmata</taxon>
        <taxon>Psoroptidia</taxon>
        <taxon>Analgoidea</taxon>
        <taxon>Pyroglyphidae</taxon>
        <taxon>Dermatophagoidinae</taxon>
        <taxon>Dermatophagoides</taxon>
    </lineage>
</organism>
<evidence type="ECO:0000256" key="1">
    <source>
        <dbReference type="SAM" id="Phobius"/>
    </source>
</evidence>
<keyword evidence="1" id="KW-1133">Transmembrane helix</keyword>
<proteinExistence type="predicted"/>
<keyword evidence="3" id="KW-1185">Reference proteome</keyword>
<reference evidence="2 3" key="1">
    <citation type="journal article" date="2018" name="J. Allergy Clin. Immunol.">
        <title>High-quality assembly of Dermatophagoides pteronyssinus genome and transcriptome reveals a wide range of novel allergens.</title>
        <authorList>
            <person name="Liu X.Y."/>
            <person name="Yang K.Y."/>
            <person name="Wang M.Q."/>
            <person name="Kwok J.S."/>
            <person name="Zeng X."/>
            <person name="Yang Z."/>
            <person name="Xiao X.J."/>
            <person name="Lau C.P."/>
            <person name="Li Y."/>
            <person name="Huang Z.M."/>
            <person name="Ba J.G."/>
            <person name="Yim A.K."/>
            <person name="Ouyang C.Y."/>
            <person name="Ngai S.M."/>
            <person name="Chan T.F."/>
            <person name="Leung E.L."/>
            <person name="Liu L."/>
            <person name="Liu Z.G."/>
            <person name="Tsui S.K."/>
        </authorList>
    </citation>
    <scope>NUCLEOTIDE SEQUENCE [LARGE SCALE GENOMIC DNA]</scope>
    <source>
        <strain evidence="2">Derp</strain>
    </source>
</reference>
<sequence>MLNLTSMFGFESGIGAPLCRTILPLTVVIFTYLLRPVTVFAMVRRKFGGFINSFNMFDSVANGKPLSSISSNNS</sequence>
<name>A0ABQ8IZT3_DERPT</name>
<dbReference type="Proteomes" id="UP000887458">
    <property type="component" value="Unassembled WGS sequence"/>
</dbReference>
<feature type="transmembrane region" description="Helical" evidence="1">
    <location>
        <begin position="22"/>
        <end position="43"/>
    </location>
</feature>
<dbReference type="EMBL" id="NJHN03000095">
    <property type="protein sequence ID" value="KAH9415706.1"/>
    <property type="molecule type" value="Genomic_DNA"/>
</dbReference>
<evidence type="ECO:0000313" key="2">
    <source>
        <dbReference type="EMBL" id="KAH9415706.1"/>
    </source>
</evidence>